<dbReference type="InterPro" id="IPR056764">
    <property type="entry name" value="LbH_EIF2B3/5"/>
</dbReference>
<dbReference type="GO" id="GO:0003743">
    <property type="term" value="F:translation initiation factor activity"/>
    <property type="evidence" value="ECO:0007669"/>
    <property type="project" value="TreeGrafter"/>
</dbReference>
<dbReference type="AlphaFoldDB" id="A0A9D4UYC8"/>
<dbReference type="Pfam" id="PF00483">
    <property type="entry name" value="NTP_transferase"/>
    <property type="match status" value="1"/>
</dbReference>
<evidence type="ECO:0000313" key="10">
    <source>
        <dbReference type="Proteomes" id="UP000886520"/>
    </source>
</evidence>
<comment type="subunit">
    <text evidence="6">Component of the translation initiation factor 2B (eIF2B) complex which is a heterodecamer of two sets of five different subunits: alpha, beta, gamma, delta and epsilon. Subunits alpha, beta and delta comprise a regulatory subcomplex and subunits epsilon and gamma comprise a catalytic subcomplex. Within the complex, the hexameric regulatory complex resides at the center, with the two heterodimeric catalytic subcomplexes bound on opposite sides.</text>
</comment>
<dbReference type="Gene3D" id="3.90.550.10">
    <property type="entry name" value="Spore Coat Polysaccharide Biosynthesis Protein SpsA, Chain A"/>
    <property type="match status" value="1"/>
</dbReference>
<dbReference type="PROSITE" id="PS51363">
    <property type="entry name" value="W2"/>
    <property type="match status" value="1"/>
</dbReference>
<evidence type="ECO:0000256" key="2">
    <source>
        <dbReference type="ARBA" id="ARBA00007878"/>
    </source>
</evidence>
<dbReference type="InterPro" id="IPR003307">
    <property type="entry name" value="W2_domain"/>
</dbReference>
<dbReference type="PANTHER" id="PTHR45887:SF1">
    <property type="entry name" value="TRANSLATION INITIATION FACTOR EIF-2B SUBUNIT EPSILON"/>
    <property type="match status" value="1"/>
</dbReference>
<dbReference type="Pfam" id="PF25084">
    <property type="entry name" value="LbH_EIF2B"/>
    <property type="match status" value="1"/>
</dbReference>
<dbReference type="Proteomes" id="UP000886520">
    <property type="component" value="Chromosome 8"/>
</dbReference>
<evidence type="ECO:0000256" key="5">
    <source>
        <dbReference type="ARBA" id="ARBA00044345"/>
    </source>
</evidence>
<dbReference type="InterPro" id="IPR051956">
    <property type="entry name" value="eIF2B_epsilon"/>
</dbReference>
<comment type="similarity">
    <text evidence="2">Belongs to the eIF-2B gamma/epsilon subunits family.</text>
</comment>
<feature type="region of interest" description="Disordered" evidence="7">
    <location>
        <begin position="536"/>
        <end position="564"/>
    </location>
</feature>
<dbReference type="SMART" id="SM00515">
    <property type="entry name" value="eIF5C"/>
    <property type="match status" value="1"/>
</dbReference>
<dbReference type="CDD" id="cd04197">
    <property type="entry name" value="eIF-2B_epsilon_N"/>
    <property type="match status" value="1"/>
</dbReference>
<dbReference type="InterPro" id="IPR035543">
    <property type="entry name" value="eIF-2B_epsilon_N"/>
</dbReference>
<protein>
    <recommendedName>
        <fullName evidence="4">Translation initiation factor eIF2B subunit epsilon</fullName>
    </recommendedName>
    <alternativeName>
        <fullName evidence="5">eIF2B GDP-GTP exchange factor subunit epsilon</fullName>
    </alternativeName>
</protein>
<comment type="subcellular location">
    <subcellularLocation>
        <location evidence="1">Cytoplasm</location>
        <location evidence="1">Cytosol</location>
    </subcellularLocation>
</comment>
<evidence type="ECO:0000256" key="7">
    <source>
        <dbReference type="SAM" id="MobiDB-lite"/>
    </source>
</evidence>
<dbReference type="PANTHER" id="PTHR45887">
    <property type="entry name" value="TRANSLATION INITIATION FACTOR EIF-2B SUBUNIT EPSILON"/>
    <property type="match status" value="1"/>
</dbReference>
<dbReference type="GO" id="GO:0005829">
    <property type="term" value="C:cytosol"/>
    <property type="evidence" value="ECO:0007669"/>
    <property type="project" value="UniProtKB-SubCell"/>
</dbReference>
<dbReference type="FunFam" id="3.90.550.10:FF:000106">
    <property type="entry name" value="Translation initiation factor eIF-2B subunit epsilon"/>
    <property type="match status" value="1"/>
</dbReference>
<accession>A0A9D4UYC8</accession>
<dbReference type="CDD" id="cd05787">
    <property type="entry name" value="LbH_eIF2B_epsilon"/>
    <property type="match status" value="1"/>
</dbReference>
<dbReference type="SUPFAM" id="SSF48371">
    <property type="entry name" value="ARM repeat"/>
    <property type="match status" value="1"/>
</dbReference>
<dbReference type="InterPro" id="IPR044123">
    <property type="entry name" value="W2_eIF2B_epsilon"/>
</dbReference>
<keyword evidence="3" id="KW-0963">Cytoplasm</keyword>
<evidence type="ECO:0000256" key="1">
    <source>
        <dbReference type="ARBA" id="ARBA00004514"/>
    </source>
</evidence>
<dbReference type="GO" id="GO:0005085">
    <property type="term" value="F:guanyl-nucleotide exchange factor activity"/>
    <property type="evidence" value="ECO:0007669"/>
    <property type="project" value="InterPro"/>
</dbReference>
<dbReference type="InterPro" id="IPR016024">
    <property type="entry name" value="ARM-type_fold"/>
</dbReference>
<feature type="domain" description="W2" evidence="8">
    <location>
        <begin position="561"/>
        <end position="733"/>
    </location>
</feature>
<evidence type="ECO:0000259" key="8">
    <source>
        <dbReference type="PROSITE" id="PS51363"/>
    </source>
</evidence>
<dbReference type="GO" id="GO:0005851">
    <property type="term" value="C:eukaryotic translation initiation factor 2B complex"/>
    <property type="evidence" value="ECO:0007669"/>
    <property type="project" value="TreeGrafter"/>
</dbReference>
<dbReference type="CDD" id="cd11558">
    <property type="entry name" value="W2_eIF2B_epsilon"/>
    <property type="match status" value="1"/>
</dbReference>
<dbReference type="Gene3D" id="2.160.10.10">
    <property type="entry name" value="Hexapeptide repeat proteins"/>
    <property type="match status" value="2"/>
</dbReference>
<name>A0A9D4UYC8_ADICA</name>
<sequence>MAVKKGGKAAEMADEETPVPLQAILLADSFAQKFRPITLERPKVLLPLINIPMIDYTLEWLASAGVEEVFVFCCAHAKQITNYLANSTWQTQPNFKVLPIESHDCVSVGEALRLIDQRNVVRGDFVLVSGDTVSNMSLKEVLQEHKERRKSDKLAVMTMVVKRSQSSPSTHQTRLGNDELLLAIDPLTKELLCYDDGSSNNLKRTRQVAVDKALYLNKPSICLCTDLQDCFIDICSPEVLFLFTDNFDYQHLRRDFVKGLLSDEISGNKIFTYEIYGEYAARVDNLRSYDSVSKDIIHRWTYPIVPDIRFAGNNVGLKIERCNVYRENGVLLPRSARIGPSTVLGEGTSVEENCVFSNSVIGRNCVIGRNVIIEGSYVWNNVTIHDNVVIQSAIICDGCVVKAGTRVEPGAVLSFNVVIGQNFSVPSYSKISLIAQPTEEDSSDEELEYVEAASSTTESPQKVIEVGQEYSNASGLGLNVEDPSQAIVWEESEVGASGAGFRWLMKDASQEDEWRYSVAPIPAEKIIEMRLKEEQDDLDDADQDAGVSAGVEEEEEEVDAVRKKRDFEKEAEETLRRLFLEGVPESNVILEVKALRLGFNAESSDCAAACFKSIINLALEEPFSKDSELFGIARTLFSKWKSILEHYLTNEDDQVEVLLKFEEICLEASGKAFAPIFCHVLRVLYDQEIISEDAILSWASEKQDAEEGDKVFLRQCEAFIKWLEEASEEEDDD</sequence>
<dbReference type="SUPFAM" id="SSF53448">
    <property type="entry name" value="Nucleotide-diphospho-sugar transferases"/>
    <property type="match status" value="1"/>
</dbReference>
<comment type="caution">
    <text evidence="9">The sequence shown here is derived from an EMBL/GenBank/DDBJ whole genome shotgun (WGS) entry which is preliminary data.</text>
</comment>
<evidence type="ECO:0000256" key="6">
    <source>
        <dbReference type="ARBA" id="ARBA00046432"/>
    </source>
</evidence>
<evidence type="ECO:0000313" key="9">
    <source>
        <dbReference type="EMBL" id="KAI5076070.1"/>
    </source>
</evidence>
<dbReference type="Pfam" id="PF02020">
    <property type="entry name" value="W2"/>
    <property type="match status" value="1"/>
</dbReference>
<evidence type="ECO:0000256" key="3">
    <source>
        <dbReference type="ARBA" id="ARBA00022490"/>
    </source>
</evidence>
<dbReference type="EMBL" id="JABFUD020000008">
    <property type="protein sequence ID" value="KAI5076070.1"/>
    <property type="molecule type" value="Genomic_DNA"/>
</dbReference>
<dbReference type="InterPro" id="IPR005835">
    <property type="entry name" value="NTP_transferase_dom"/>
</dbReference>
<dbReference type="OrthoDB" id="424572at2759"/>
<organism evidence="9 10">
    <name type="scientific">Adiantum capillus-veneris</name>
    <name type="common">Maidenhair fern</name>
    <dbReference type="NCBI Taxonomy" id="13818"/>
    <lineage>
        <taxon>Eukaryota</taxon>
        <taxon>Viridiplantae</taxon>
        <taxon>Streptophyta</taxon>
        <taxon>Embryophyta</taxon>
        <taxon>Tracheophyta</taxon>
        <taxon>Polypodiopsida</taxon>
        <taxon>Polypodiidae</taxon>
        <taxon>Polypodiales</taxon>
        <taxon>Pteridineae</taxon>
        <taxon>Pteridaceae</taxon>
        <taxon>Vittarioideae</taxon>
        <taxon>Adiantum</taxon>
    </lineage>
</organism>
<dbReference type="InterPro" id="IPR029044">
    <property type="entry name" value="Nucleotide-diphossugar_trans"/>
</dbReference>
<dbReference type="GO" id="GO:0031369">
    <property type="term" value="F:translation initiation factor binding"/>
    <property type="evidence" value="ECO:0007669"/>
    <property type="project" value="InterPro"/>
</dbReference>
<evidence type="ECO:0000256" key="4">
    <source>
        <dbReference type="ARBA" id="ARBA00044144"/>
    </source>
</evidence>
<dbReference type="FunFam" id="1.25.40.180:FF:000022">
    <property type="entry name" value="Translation initiation factor eIF-2B epsilon subunit"/>
    <property type="match status" value="1"/>
</dbReference>
<keyword evidence="10" id="KW-1185">Reference proteome</keyword>
<gene>
    <name evidence="9" type="ORF">GOP47_0008135</name>
</gene>
<proteinExistence type="inferred from homology"/>
<reference evidence="9" key="1">
    <citation type="submission" date="2021-01" db="EMBL/GenBank/DDBJ databases">
        <title>Adiantum capillus-veneris genome.</title>
        <authorList>
            <person name="Fang Y."/>
            <person name="Liao Q."/>
        </authorList>
    </citation>
    <scope>NUCLEOTIDE SEQUENCE</scope>
    <source>
        <strain evidence="9">H3</strain>
        <tissue evidence="9">Leaf</tissue>
    </source>
</reference>
<dbReference type="Gene3D" id="1.25.40.180">
    <property type="match status" value="1"/>
</dbReference>